<dbReference type="Gene3D" id="4.10.240.10">
    <property type="entry name" value="Zn(2)-C6 fungal-type DNA-binding domain"/>
    <property type="match status" value="1"/>
</dbReference>
<keyword evidence="6" id="KW-0539">Nucleus</keyword>
<dbReference type="CDD" id="cd12148">
    <property type="entry name" value="fungal_TF_MHR"/>
    <property type="match status" value="1"/>
</dbReference>
<dbReference type="GO" id="GO:0008270">
    <property type="term" value="F:zinc ion binding"/>
    <property type="evidence" value="ECO:0007669"/>
    <property type="project" value="InterPro"/>
</dbReference>
<dbReference type="PANTHER" id="PTHR31845:SF37">
    <property type="entry name" value="TRANSCRIPTION FACTOR DOMAIN-CONTAINING PROTEIN"/>
    <property type="match status" value="1"/>
</dbReference>
<evidence type="ECO:0000256" key="5">
    <source>
        <dbReference type="ARBA" id="ARBA00023163"/>
    </source>
</evidence>
<evidence type="ECO:0000259" key="8">
    <source>
        <dbReference type="PROSITE" id="PS00463"/>
    </source>
</evidence>
<dbReference type="OrthoDB" id="5226580at2759"/>
<evidence type="ECO:0000256" key="3">
    <source>
        <dbReference type="ARBA" id="ARBA00023015"/>
    </source>
</evidence>
<dbReference type="VEuPathDB" id="FungiDB:BO78DRAFT_403035"/>
<evidence type="ECO:0000313" key="9">
    <source>
        <dbReference type="EMBL" id="PYI11625.1"/>
    </source>
</evidence>
<protein>
    <recommendedName>
        <fullName evidence="8">Zn(2)-C6 fungal-type domain-containing protein</fullName>
    </recommendedName>
</protein>
<keyword evidence="2" id="KW-0862">Zinc</keyword>
<feature type="region of interest" description="Disordered" evidence="7">
    <location>
        <begin position="130"/>
        <end position="149"/>
    </location>
</feature>
<dbReference type="EMBL" id="KZ826317">
    <property type="protein sequence ID" value="PYI11625.1"/>
    <property type="molecule type" value="Genomic_DNA"/>
</dbReference>
<name>A0A319EU15_ASPSB</name>
<dbReference type="AlphaFoldDB" id="A0A319EU15"/>
<feature type="domain" description="Zn(2)-C6 fungal-type" evidence="8">
    <location>
        <begin position="64"/>
        <end position="94"/>
    </location>
</feature>
<keyword evidence="10" id="KW-1185">Reference proteome</keyword>
<reference evidence="9 10" key="1">
    <citation type="submission" date="2018-02" db="EMBL/GenBank/DDBJ databases">
        <title>The genomes of Aspergillus section Nigri reveals drivers in fungal speciation.</title>
        <authorList>
            <consortium name="DOE Joint Genome Institute"/>
            <person name="Vesth T.C."/>
            <person name="Nybo J."/>
            <person name="Theobald S."/>
            <person name="Brandl J."/>
            <person name="Frisvad J.C."/>
            <person name="Nielsen K.F."/>
            <person name="Lyhne E.K."/>
            <person name="Kogle M.E."/>
            <person name="Kuo A."/>
            <person name="Riley R."/>
            <person name="Clum A."/>
            <person name="Nolan M."/>
            <person name="Lipzen A."/>
            <person name="Salamov A."/>
            <person name="Henrissat B."/>
            <person name="Wiebenga A."/>
            <person name="De vries R.P."/>
            <person name="Grigoriev I.V."/>
            <person name="Mortensen U.H."/>
            <person name="Andersen M.R."/>
            <person name="Baker S.E."/>
        </authorList>
    </citation>
    <scope>NUCLEOTIDE SEQUENCE [LARGE SCALE GENOMIC DNA]</scope>
    <source>
        <strain evidence="9 10">CBS 121057</strain>
    </source>
</reference>
<dbReference type="SMART" id="SM00066">
    <property type="entry name" value="GAL4"/>
    <property type="match status" value="1"/>
</dbReference>
<keyword evidence="3" id="KW-0805">Transcription regulation</keyword>
<dbReference type="Proteomes" id="UP000248423">
    <property type="component" value="Unassembled WGS sequence"/>
</dbReference>
<evidence type="ECO:0000256" key="6">
    <source>
        <dbReference type="ARBA" id="ARBA00023242"/>
    </source>
</evidence>
<dbReference type="PROSITE" id="PS00463">
    <property type="entry name" value="ZN2_CY6_FUNGAL_1"/>
    <property type="match status" value="1"/>
</dbReference>
<dbReference type="GO" id="GO:0000981">
    <property type="term" value="F:DNA-binding transcription factor activity, RNA polymerase II-specific"/>
    <property type="evidence" value="ECO:0007669"/>
    <property type="project" value="InterPro"/>
</dbReference>
<organism evidence="9 10">
    <name type="scientific">Aspergillus sclerotiicarbonarius (strain CBS 121057 / IBT 28362)</name>
    <dbReference type="NCBI Taxonomy" id="1448318"/>
    <lineage>
        <taxon>Eukaryota</taxon>
        <taxon>Fungi</taxon>
        <taxon>Dikarya</taxon>
        <taxon>Ascomycota</taxon>
        <taxon>Pezizomycotina</taxon>
        <taxon>Eurotiomycetes</taxon>
        <taxon>Eurotiomycetidae</taxon>
        <taxon>Eurotiales</taxon>
        <taxon>Aspergillaceae</taxon>
        <taxon>Aspergillus</taxon>
        <taxon>Aspergillus subgen. Circumdati</taxon>
    </lineage>
</organism>
<dbReference type="GO" id="GO:0005634">
    <property type="term" value="C:nucleus"/>
    <property type="evidence" value="ECO:0007669"/>
    <property type="project" value="UniProtKB-SubCell"/>
</dbReference>
<dbReference type="SUPFAM" id="SSF57701">
    <property type="entry name" value="Zn2/Cys6 DNA-binding domain"/>
    <property type="match status" value="1"/>
</dbReference>
<dbReference type="GO" id="GO:0009893">
    <property type="term" value="P:positive regulation of metabolic process"/>
    <property type="evidence" value="ECO:0007669"/>
    <property type="project" value="UniProtKB-ARBA"/>
</dbReference>
<evidence type="ECO:0000256" key="2">
    <source>
        <dbReference type="ARBA" id="ARBA00022833"/>
    </source>
</evidence>
<evidence type="ECO:0000313" key="10">
    <source>
        <dbReference type="Proteomes" id="UP000248423"/>
    </source>
</evidence>
<comment type="subcellular location">
    <subcellularLocation>
        <location evidence="1">Nucleus</location>
    </subcellularLocation>
</comment>
<dbReference type="GO" id="GO:0000976">
    <property type="term" value="F:transcription cis-regulatory region binding"/>
    <property type="evidence" value="ECO:0007669"/>
    <property type="project" value="TreeGrafter"/>
</dbReference>
<dbReference type="InterPro" id="IPR036864">
    <property type="entry name" value="Zn2-C6_fun-type_DNA-bd_sf"/>
</dbReference>
<keyword evidence="4" id="KW-0238">DNA-binding</keyword>
<evidence type="ECO:0000256" key="7">
    <source>
        <dbReference type="SAM" id="MobiDB-lite"/>
    </source>
</evidence>
<dbReference type="CDD" id="cd00067">
    <property type="entry name" value="GAL4"/>
    <property type="match status" value="1"/>
</dbReference>
<dbReference type="PANTHER" id="PTHR31845">
    <property type="entry name" value="FINGER DOMAIN PROTEIN, PUTATIVE-RELATED"/>
    <property type="match status" value="1"/>
</dbReference>
<evidence type="ECO:0000256" key="4">
    <source>
        <dbReference type="ARBA" id="ARBA00023125"/>
    </source>
</evidence>
<sequence length="637" mass="72198">MLGLYSVRAPNSNAWLWFLFLSDPAAPSLNRRECNHGGPSAMAHLAGSELTRQKGRYSNGSVKTCQNCARAKIRCIRHGSTGSCDRCERLGKECHFREGRSPNMGNSRESKDRRIDVLEAKVDQLLAQSMTPTLRGGSTTEGSPASFTSPSKDVIDKGLLTIDAANLLLNEFRATLMPHCPFVVIPPQTSAEDLRRNKPFLFLAILTAALYDNMPLQRMLEKEVKKMISDCMIFDGPVSFETLQGLLVHLAWCQYHSRPRRFSQYLHLAISIIADLQLDRAPEYRFWRTRVNFDSEKRESISWGRDERRAVIGFFYFSSVSHILHKQCSFSYLPYFEDCCKLLATDAEYASDQYLLHIVQLQRISERITSISAQNILGLHSSGLGIEHSFRELKSELELYRASLPCRLDENHILFMQFYTAELYLCQIALFDHRPSAQEPQHDSSFQIEALRMGLAAAKSLLDFYIYLPLRSEVAFNNAMWIQIGFALTLACKLAVAASEPSVHPHTDELCRALDISNTLSRCILRIQALVTSNMDASGDRDVFYHYEKRLKRVQWWFENRALSGPKNVSQFSAPADGTDPPSGDGVNYIDSSQPLDGYDYTLIPREAYNIQWPGFFPDATIDDIFVDWMAHSSGST</sequence>
<dbReference type="STRING" id="1448318.A0A319EU15"/>
<dbReference type="InterPro" id="IPR001138">
    <property type="entry name" value="Zn2Cys6_DnaBD"/>
</dbReference>
<dbReference type="InterPro" id="IPR051089">
    <property type="entry name" value="prtT"/>
</dbReference>
<evidence type="ECO:0000256" key="1">
    <source>
        <dbReference type="ARBA" id="ARBA00004123"/>
    </source>
</evidence>
<gene>
    <name evidence="9" type="ORF">BO78DRAFT_403035</name>
</gene>
<accession>A0A319EU15</accession>
<proteinExistence type="predicted"/>
<keyword evidence="5" id="KW-0804">Transcription</keyword>